<evidence type="ECO:0000256" key="23">
    <source>
        <dbReference type="SAM" id="MobiDB-lite"/>
    </source>
</evidence>
<evidence type="ECO:0000256" key="3">
    <source>
        <dbReference type="ARBA" id="ARBA00008435"/>
    </source>
</evidence>
<feature type="compositionally biased region" description="Polar residues" evidence="23">
    <location>
        <begin position="141"/>
        <end position="150"/>
    </location>
</feature>
<keyword evidence="26" id="KW-1185">Reference proteome</keyword>
<comment type="caution">
    <text evidence="25">The sequence shown here is derived from an EMBL/GenBank/DDBJ whole genome shotgun (WGS) entry which is preliminary data.</text>
</comment>
<dbReference type="STRING" id="1447883.A0A2B7Y629"/>
<evidence type="ECO:0000256" key="5">
    <source>
        <dbReference type="ARBA" id="ARBA00017386"/>
    </source>
</evidence>
<dbReference type="GO" id="GO:0016818">
    <property type="term" value="F:hydrolase activity, acting on acid anhydrides, in phosphorus-containing anhydrides"/>
    <property type="evidence" value="ECO:0007669"/>
    <property type="project" value="InterPro"/>
</dbReference>
<sequence length="872" mass="98157">MDLTEKHFHHPYTPYEIQLQFMRALYTCIEDGKVGIFESPTVDMSSQGKSLSLICGSVTWLRDHKRGTFFKDLDSSATEDEPQWMLEHSRRERIRTAVEKVQELEYRLKAVREREERQRRRYEEGGRPKKKRRLDIDGGKDTQQGETQFELNDYDSGAEEGGASKAARKDNDGLSADTLALLDKLKGTSSMHPDFQQDDDEIRIFYCSRTHSQLSQFAHELGGVQMDPSIPTDIQTESTSNPTDVRATLEEGMKHISLGSRKNLCINPKVQALSTSTAINERCLDLQKPGVASDHKCPFLPSKDNEVLVDEFRDHALAKVRDIEDIGKIGTKIGICPYYASRSVIKYSEIVTLPYPLLLQRSAREALGISVKNHVIVIDEAHNLMDAISNIYSVSVSLTQLNTAIFQLTTYARKYQTRLKGKNRVYVAQVLRLVQSIVGYLQSISGRQGLMEGSVLPSDLMAGRGVDQINMHKLSRYLHESKLARKVDGFIQNAKEAEESKQDPANKPSVPVLFQVQSFLLSLMNPSAEGRFFFDKTASDVDLKYMLLDPTNHFREIVDDARAIILAGGTMSPMEDYAHHLFSYVPVERLSMHSYGHVIPKENLLAWPLAKGIDGIEFDFTYEKRSSEAMILELGTTVTHMCSVIPDGIVVFFPSYEYLTRVLTVWSKPRQGKPGLSVLDAIGGIKTVFYETQDKATNTDELLQNYTNAIDKGKGALLLSVMGGKLSEGINFSDRLGRGVIMVGLPFPSLRSAVWQAKIAHIERKAYESCPKGTADEARKAQSKAAGREFYENSCMRTVNQCIGRAIRHRNDYAVIVMMDRRYSTSRIQKKLPGWIQESTESRPSRQSPAVHSVSAIANFFSMQRLKASEEN</sequence>
<dbReference type="GO" id="GO:0005634">
    <property type="term" value="C:nucleus"/>
    <property type="evidence" value="ECO:0007669"/>
    <property type="project" value="UniProtKB-SubCell"/>
</dbReference>
<reference evidence="25 26" key="1">
    <citation type="submission" date="2017-10" db="EMBL/GenBank/DDBJ databases">
        <title>Comparative genomics in systemic dimorphic fungi from Ajellomycetaceae.</title>
        <authorList>
            <person name="Munoz J.F."/>
            <person name="Mcewen J.G."/>
            <person name="Clay O.K."/>
            <person name="Cuomo C.A."/>
        </authorList>
    </citation>
    <scope>NUCLEOTIDE SEQUENCE [LARGE SCALE GENOMIC DNA]</scope>
    <source>
        <strain evidence="25 26">UAMH7299</strain>
    </source>
</reference>
<protein>
    <recommendedName>
        <fullName evidence="5">ATP-dependent DNA helicase CHL1</fullName>
        <ecNumber evidence="18">5.6.2.3</ecNumber>
    </recommendedName>
    <alternativeName>
        <fullName evidence="4">ATP-dependent DNA helicase chl1</fullName>
    </alternativeName>
    <alternativeName>
        <fullName evidence="17">Chromosome loss protein 1</fullName>
    </alternativeName>
    <alternativeName>
        <fullName evidence="19 20">DNA 5'-3' helicase CHL1</fullName>
    </alternativeName>
</protein>
<evidence type="ECO:0000256" key="10">
    <source>
        <dbReference type="ARBA" id="ARBA00022840"/>
    </source>
</evidence>
<dbReference type="FunFam" id="3.40.50.300:FF:001372">
    <property type="entry name" value="ATP-dependent DNA helicase chl1"/>
    <property type="match status" value="1"/>
</dbReference>
<dbReference type="GO" id="GO:0005524">
    <property type="term" value="F:ATP binding"/>
    <property type="evidence" value="ECO:0007669"/>
    <property type="project" value="UniProtKB-KW"/>
</dbReference>
<dbReference type="GO" id="GO:0034085">
    <property type="term" value="P:establishment of sister chromatid cohesion"/>
    <property type="evidence" value="ECO:0007669"/>
    <property type="project" value="TreeGrafter"/>
</dbReference>
<dbReference type="GO" id="GO:0051536">
    <property type="term" value="F:iron-sulfur cluster binding"/>
    <property type="evidence" value="ECO:0007669"/>
    <property type="project" value="UniProtKB-KW"/>
</dbReference>
<dbReference type="FunFam" id="3.40.50.300:FF:002774">
    <property type="entry name" value="ATP-dependent DNA helicase chl1"/>
    <property type="match status" value="1"/>
</dbReference>
<dbReference type="GO" id="GO:0046872">
    <property type="term" value="F:metal ion binding"/>
    <property type="evidence" value="ECO:0007669"/>
    <property type="project" value="UniProtKB-KW"/>
</dbReference>
<evidence type="ECO:0000256" key="15">
    <source>
        <dbReference type="ARBA" id="ARBA00023242"/>
    </source>
</evidence>
<accession>A0A2B7Y629</accession>
<feature type="region of interest" description="Disordered" evidence="23">
    <location>
        <begin position="115"/>
        <end position="171"/>
    </location>
</feature>
<evidence type="ECO:0000256" key="16">
    <source>
        <dbReference type="ARBA" id="ARBA00023306"/>
    </source>
</evidence>
<evidence type="ECO:0000256" key="8">
    <source>
        <dbReference type="ARBA" id="ARBA00022801"/>
    </source>
</evidence>
<dbReference type="GO" id="GO:0043139">
    <property type="term" value="F:5'-3' DNA helicase activity"/>
    <property type="evidence" value="ECO:0007669"/>
    <property type="project" value="UniProtKB-EC"/>
</dbReference>
<dbReference type="PANTHER" id="PTHR11472">
    <property type="entry name" value="DNA REPAIR DEAD HELICASE RAD3/XP-D SUBFAMILY MEMBER"/>
    <property type="match status" value="1"/>
</dbReference>
<name>A0A2B7Y629_POLH7</name>
<dbReference type="Proteomes" id="UP000224634">
    <property type="component" value="Unassembled WGS sequence"/>
</dbReference>
<evidence type="ECO:0000256" key="6">
    <source>
        <dbReference type="ARBA" id="ARBA00022723"/>
    </source>
</evidence>
<dbReference type="InterPro" id="IPR002464">
    <property type="entry name" value="DNA/RNA_helicase_DEAH_CS"/>
</dbReference>
<evidence type="ECO:0000256" key="7">
    <source>
        <dbReference type="ARBA" id="ARBA00022741"/>
    </source>
</evidence>
<dbReference type="GO" id="GO:0003677">
    <property type="term" value="F:DNA binding"/>
    <property type="evidence" value="ECO:0007669"/>
    <property type="project" value="UniProtKB-KW"/>
</dbReference>
<evidence type="ECO:0000256" key="11">
    <source>
        <dbReference type="ARBA" id="ARBA00023004"/>
    </source>
</evidence>
<evidence type="ECO:0000259" key="24">
    <source>
        <dbReference type="PROSITE" id="PS51193"/>
    </source>
</evidence>
<dbReference type="InterPro" id="IPR013020">
    <property type="entry name" value="Rad3/Chl1-like"/>
</dbReference>
<keyword evidence="11" id="KW-0408">Iron</keyword>
<dbReference type="PROSITE" id="PS00690">
    <property type="entry name" value="DEAH_ATP_HELICASE"/>
    <property type="match status" value="1"/>
</dbReference>
<evidence type="ECO:0000256" key="1">
    <source>
        <dbReference type="ARBA" id="ARBA00001966"/>
    </source>
</evidence>
<keyword evidence="16" id="KW-0131">Cell cycle</keyword>
<comment type="cofactor">
    <cofactor evidence="1">
        <name>[4Fe-4S] cluster</name>
        <dbReference type="ChEBI" id="CHEBI:49883"/>
    </cofactor>
</comment>
<dbReference type="Gene3D" id="3.40.50.300">
    <property type="entry name" value="P-loop containing nucleotide triphosphate hydrolases"/>
    <property type="match status" value="2"/>
</dbReference>
<dbReference type="AlphaFoldDB" id="A0A2B7Y629"/>
<comment type="similarity">
    <text evidence="3">Belongs to the DEAD box helicase family. DEAH subfamily. DDX11/CHL1 sub-subfamily.</text>
</comment>
<keyword evidence="9" id="KW-0347">Helicase</keyword>
<evidence type="ECO:0000313" key="25">
    <source>
        <dbReference type="EMBL" id="PGH16107.1"/>
    </source>
</evidence>
<evidence type="ECO:0000256" key="2">
    <source>
        <dbReference type="ARBA" id="ARBA00004123"/>
    </source>
</evidence>
<dbReference type="InterPro" id="IPR027417">
    <property type="entry name" value="P-loop_NTPase"/>
</dbReference>
<dbReference type="InterPro" id="IPR045028">
    <property type="entry name" value="DinG/Rad3-like"/>
</dbReference>
<dbReference type="SMART" id="SM00488">
    <property type="entry name" value="DEXDc2"/>
    <property type="match status" value="1"/>
</dbReference>
<comment type="catalytic activity">
    <reaction evidence="22">
        <text>ATP + H2O = ADP + phosphate + H(+)</text>
        <dbReference type="Rhea" id="RHEA:13065"/>
        <dbReference type="ChEBI" id="CHEBI:15377"/>
        <dbReference type="ChEBI" id="CHEBI:15378"/>
        <dbReference type="ChEBI" id="CHEBI:30616"/>
        <dbReference type="ChEBI" id="CHEBI:43474"/>
        <dbReference type="ChEBI" id="CHEBI:456216"/>
        <dbReference type="EC" id="5.6.2.3"/>
    </reaction>
</comment>
<evidence type="ECO:0000256" key="4">
    <source>
        <dbReference type="ARBA" id="ARBA00016387"/>
    </source>
</evidence>
<dbReference type="Pfam" id="PF13307">
    <property type="entry name" value="Helicase_C_2"/>
    <property type="match status" value="1"/>
</dbReference>
<dbReference type="Pfam" id="PF06733">
    <property type="entry name" value="DEAD_2"/>
    <property type="match status" value="1"/>
</dbReference>
<keyword evidence="10" id="KW-0067">ATP-binding</keyword>
<evidence type="ECO:0000256" key="22">
    <source>
        <dbReference type="ARBA" id="ARBA00048954"/>
    </source>
</evidence>
<keyword evidence="7" id="KW-0547">Nucleotide-binding</keyword>
<dbReference type="GO" id="GO:0006139">
    <property type="term" value="P:nucleobase-containing compound metabolic process"/>
    <property type="evidence" value="ECO:0007669"/>
    <property type="project" value="InterPro"/>
</dbReference>
<dbReference type="PANTHER" id="PTHR11472:SF41">
    <property type="entry name" value="ATP-DEPENDENT DNA HELICASE DDX11-RELATED"/>
    <property type="match status" value="1"/>
</dbReference>
<evidence type="ECO:0000256" key="18">
    <source>
        <dbReference type="ARBA" id="ARBA00044969"/>
    </source>
</evidence>
<gene>
    <name evidence="25" type="ORF">AJ80_05322</name>
</gene>
<proteinExistence type="inferred from homology"/>
<evidence type="ECO:0000256" key="21">
    <source>
        <dbReference type="ARBA" id="ARBA00045702"/>
    </source>
</evidence>
<evidence type="ECO:0000256" key="19">
    <source>
        <dbReference type="ARBA" id="ARBA00044998"/>
    </source>
</evidence>
<dbReference type="EMBL" id="PDNA01000076">
    <property type="protein sequence ID" value="PGH16107.1"/>
    <property type="molecule type" value="Genomic_DNA"/>
</dbReference>
<keyword evidence="13" id="KW-0238">DNA-binding</keyword>
<evidence type="ECO:0000256" key="13">
    <source>
        <dbReference type="ARBA" id="ARBA00023125"/>
    </source>
</evidence>
<keyword evidence="14" id="KW-0413">Isomerase</keyword>
<dbReference type="InterPro" id="IPR014013">
    <property type="entry name" value="Helic_SF1/SF2_ATP-bd_DinG/Rad3"/>
</dbReference>
<evidence type="ECO:0000313" key="26">
    <source>
        <dbReference type="Proteomes" id="UP000224634"/>
    </source>
</evidence>
<evidence type="ECO:0000256" key="20">
    <source>
        <dbReference type="ARBA" id="ARBA00045008"/>
    </source>
</evidence>
<dbReference type="CDD" id="cd18788">
    <property type="entry name" value="SF2_C_XPD"/>
    <property type="match status" value="1"/>
</dbReference>
<dbReference type="EC" id="5.6.2.3" evidence="18"/>
<feature type="domain" description="Helicase ATP-binding" evidence="24">
    <location>
        <begin position="4"/>
        <end position="431"/>
    </location>
</feature>
<feature type="compositionally biased region" description="Basic and acidic residues" evidence="23">
    <location>
        <begin position="115"/>
        <end position="127"/>
    </location>
</feature>
<evidence type="ECO:0000256" key="14">
    <source>
        <dbReference type="ARBA" id="ARBA00023235"/>
    </source>
</evidence>
<dbReference type="OrthoDB" id="267079at2759"/>
<keyword evidence="6" id="KW-0479">Metal-binding</keyword>
<evidence type="ECO:0000256" key="17">
    <source>
        <dbReference type="ARBA" id="ARBA00029709"/>
    </source>
</evidence>
<dbReference type="SMART" id="SM00491">
    <property type="entry name" value="HELICc2"/>
    <property type="match status" value="1"/>
</dbReference>
<keyword evidence="12" id="KW-0411">Iron-sulfur</keyword>
<keyword evidence="15" id="KW-0539">Nucleus</keyword>
<dbReference type="PROSITE" id="PS51193">
    <property type="entry name" value="HELICASE_ATP_BIND_2"/>
    <property type="match status" value="1"/>
</dbReference>
<comment type="subcellular location">
    <subcellularLocation>
        <location evidence="2">Nucleus</location>
    </subcellularLocation>
</comment>
<keyword evidence="8" id="KW-0378">Hydrolase</keyword>
<dbReference type="InterPro" id="IPR010614">
    <property type="entry name" value="RAD3-like_helicase_DEAD"/>
</dbReference>
<organism evidence="25 26">
    <name type="scientific">Polytolypa hystricis (strain UAMH7299)</name>
    <dbReference type="NCBI Taxonomy" id="1447883"/>
    <lineage>
        <taxon>Eukaryota</taxon>
        <taxon>Fungi</taxon>
        <taxon>Dikarya</taxon>
        <taxon>Ascomycota</taxon>
        <taxon>Pezizomycotina</taxon>
        <taxon>Eurotiomycetes</taxon>
        <taxon>Eurotiomycetidae</taxon>
        <taxon>Onygenales</taxon>
        <taxon>Onygenales incertae sedis</taxon>
        <taxon>Polytolypa</taxon>
    </lineage>
</organism>
<dbReference type="InterPro" id="IPR006554">
    <property type="entry name" value="Helicase-like_DEXD_c2"/>
</dbReference>
<comment type="function">
    <text evidence="21">ATP-dependent DNA helicase important for chromosome transmission and normal cell cycle progression in G(2)/M. May have a role in changing DNA topology to allow the loading of proteins involved in maintaining sister chromatid cohesion in the vicinity of the centromeres. Has a specific role in chromosome segregation during meiosis II.</text>
</comment>
<dbReference type="GO" id="GO:0006974">
    <property type="term" value="P:DNA damage response"/>
    <property type="evidence" value="ECO:0007669"/>
    <property type="project" value="UniProtKB-ARBA"/>
</dbReference>
<dbReference type="InterPro" id="IPR006555">
    <property type="entry name" value="ATP-dep_Helicase_C"/>
</dbReference>
<evidence type="ECO:0000256" key="12">
    <source>
        <dbReference type="ARBA" id="ARBA00023014"/>
    </source>
</evidence>
<evidence type="ECO:0000256" key="9">
    <source>
        <dbReference type="ARBA" id="ARBA00022806"/>
    </source>
</evidence>
<dbReference type="NCBIfam" id="TIGR00604">
    <property type="entry name" value="rad3"/>
    <property type="match status" value="1"/>
</dbReference>